<evidence type="ECO:0000256" key="7">
    <source>
        <dbReference type="ARBA" id="ARBA00023132"/>
    </source>
</evidence>
<evidence type="ECO:0000259" key="13">
    <source>
        <dbReference type="Pfam" id="PF20152"/>
    </source>
</evidence>
<keyword evidence="7" id="KW-0906">Nuclear pore complex</keyword>
<dbReference type="GO" id="GO:0044614">
    <property type="term" value="C:nuclear pore cytoplasmic filaments"/>
    <property type="evidence" value="ECO:0007669"/>
    <property type="project" value="TreeGrafter"/>
</dbReference>
<gene>
    <name evidence="14" type="ORF">EW145_g2541</name>
</gene>
<keyword evidence="12" id="KW-0812">Transmembrane</keyword>
<dbReference type="GO" id="GO:0016973">
    <property type="term" value="P:poly(A)+ mRNA export from nucleus"/>
    <property type="evidence" value="ECO:0007669"/>
    <property type="project" value="InterPro"/>
</dbReference>
<evidence type="ECO:0000256" key="8">
    <source>
        <dbReference type="ARBA" id="ARBA00023242"/>
    </source>
</evidence>
<evidence type="ECO:0000256" key="11">
    <source>
        <dbReference type="SAM" id="MobiDB-lite"/>
    </source>
</evidence>
<dbReference type="InterPro" id="IPR038506">
    <property type="entry name" value="GLE1-like_sf"/>
</dbReference>
<evidence type="ECO:0000256" key="5">
    <source>
        <dbReference type="ARBA" id="ARBA00022927"/>
    </source>
</evidence>
<evidence type="ECO:0000256" key="3">
    <source>
        <dbReference type="ARBA" id="ARBA00022448"/>
    </source>
</evidence>
<feature type="domain" description="DUF6534" evidence="13">
    <location>
        <begin position="136"/>
        <end position="222"/>
    </location>
</feature>
<evidence type="ECO:0000313" key="14">
    <source>
        <dbReference type="EMBL" id="THH08673.1"/>
    </source>
</evidence>
<feature type="region of interest" description="Disordered" evidence="11">
    <location>
        <begin position="495"/>
        <end position="572"/>
    </location>
</feature>
<feature type="transmembrane region" description="Helical" evidence="12">
    <location>
        <begin position="171"/>
        <end position="192"/>
    </location>
</feature>
<dbReference type="Pfam" id="PF20152">
    <property type="entry name" value="DUF6534"/>
    <property type="match status" value="1"/>
</dbReference>
<organism evidence="14 15">
    <name type="scientific">Phellinidium pouzarii</name>
    <dbReference type="NCBI Taxonomy" id="167371"/>
    <lineage>
        <taxon>Eukaryota</taxon>
        <taxon>Fungi</taxon>
        <taxon>Dikarya</taxon>
        <taxon>Basidiomycota</taxon>
        <taxon>Agaricomycotina</taxon>
        <taxon>Agaricomycetes</taxon>
        <taxon>Hymenochaetales</taxon>
        <taxon>Hymenochaetaceae</taxon>
        <taxon>Phellinidium</taxon>
    </lineage>
</organism>
<accession>A0A4V3XD77</accession>
<feature type="compositionally biased region" description="Acidic residues" evidence="11">
    <location>
        <begin position="313"/>
        <end position="326"/>
    </location>
</feature>
<dbReference type="PANTHER" id="PTHR12960">
    <property type="entry name" value="GLE-1-RELATED"/>
    <property type="match status" value="1"/>
</dbReference>
<keyword evidence="4" id="KW-0509">mRNA transport</keyword>
<feature type="transmembrane region" description="Helical" evidence="12">
    <location>
        <begin position="25"/>
        <end position="51"/>
    </location>
</feature>
<dbReference type="PANTHER" id="PTHR12960:SF0">
    <property type="entry name" value="MRNA EXPORT FACTOR GLE1"/>
    <property type="match status" value="1"/>
</dbReference>
<dbReference type="GO" id="GO:0015031">
    <property type="term" value="P:protein transport"/>
    <property type="evidence" value="ECO:0007669"/>
    <property type="project" value="UniProtKB-KW"/>
</dbReference>
<dbReference type="GO" id="GO:0000822">
    <property type="term" value="F:inositol hexakisphosphate binding"/>
    <property type="evidence" value="ECO:0007669"/>
    <property type="project" value="TreeGrafter"/>
</dbReference>
<dbReference type="EMBL" id="SGPK01000091">
    <property type="protein sequence ID" value="THH08673.1"/>
    <property type="molecule type" value="Genomic_DNA"/>
</dbReference>
<keyword evidence="3" id="KW-0813">Transport</keyword>
<evidence type="ECO:0000313" key="15">
    <source>
        <dbReference type="Proteomes" id="UP000308199"/>
    </source>
</evidence>
<evidence type="ECO:0000256" key="10">
    <source>
        <dbReference type="ARBA" id="ARBA00029983"/>
    </source>
</evidence>
<keyword evidence="5" id="KW-0653">Protein transport</keyword>
<feature type="transmembrane region" description="Helical" evidence="12">
    <location>
        <begin position="89"/>
        <end position="115"/>
    </location>
</feature>
<dbReference type="Gene3D" id="1.25.40.510">
    <property type="entry name" value="GLE1-like"/>
    <property type="match status" value="1"/>
</dbReference>
<feature type="region of interest" description="Disordered" evidence="11">
    <location>
        <begin position="308"/>
        <end position="329"/>
    </location>
</feature>
<keyword evidence="12" id="KW-1133">Transmembrane helix</keyword>
<dbReference type="GO" id="GO:0005737">
    <property type="term" value="C:cytoplasm"/>
    <property type="evidence" value="ECO:0007669"/>
    <property type="project" value="TreeGrafter"/>
</dbReference>
<feature type="transmembrane region" description="Helical" evidence="12">
    <location>
        <begin position="127"/>
        <end position="151"/>
    </location>
</feature>
<keyword evidence="12" id="KW-0472">Membrane</keyword>
<name>A0A4V3XD77_9AGAM</name>
<keyword evidence="6" id="KW-0811">Translocation</keyword>
<protein>
    <recommendedName>
        <fullName evidence="9">mRNA export factor GLE1</fullName>
    </recommendedName>
    <alternativeName>
        <fullName evidence="10">Nucleoporin GLE1</fullName>
    </alternativeName>
</protein>
<evidence type="ECO:0000256" key="4">
    <source>
        <dbReference type="ARBA" id="ARBA00022816"/>
    </source>
</evidence>
<comment type="subcellular location">
    <subcellularLocation>
        <location evidence="1">Nucleus</location>
        <location evidence="1">Nuclear pore complex</location>
    </subcellularLocation>
</comment>
<evidence type="ECO:0000256" key="12">
    <source>
        <dbReference type="SAM" id="Phobius"/>
    </source>
</evidence>
<evidence type="ECO:0000256" key="1">
    <source>
        <dbReference type="ARBA" id="ARBA00004567"/>
    </source>
</evidence>
<comment type="similarity">
    <text evidence="2">Belongs to the GLE1 family.</text>
</comment>
<evidence type="ECO:0000256" key="2">
    <source>
        <dbReference type="ARBA" id="ARBA00011056"/>
    </source>
</evidence>
<dbReference type="InterPro" id="IPR012476">
    <property type="entry name" value="GLE1"/>
</dbReference>
<dbReference type="InterPro" id="IPR045339">
    <property type="entry name" value="DUF6534"/>
</dbReference>
<dbReference type="OrthoDB" id="420884at2759"/>
<dbReference type="Pfam" id="PF07817">
    <property type="entry name" value="GLE1"/>
    <property type="match status" value="1"/>
</dbReference>
<reference evidence="14 15" key="1">
    <citation type="submission" date="2019-02" db="EMBL/GenBank/DDBJ databases">
        <title>Genome sequencing of the rare red list fungi Phellinidium pouzarii.</title>
        <authorList>
            <person name="Buettner E."/>
            <person name="Kellner H."/>
        </authorList>
    </citation>
    <scope>NUCLEOTIDE SEQUENCE [LARGE SCALE GENOMIC DNA]</scope>
    <source>
        <strain evidence="14 15">DSM 108285</strain>
    </source>
</reference>
<dbReference type="GO" id="GO:0031369">
    <property type="term" value="F:translation initiation factor binding"/>
    <property type="evidence" value="ECO:0007669"/>
    <property type="project" value="TreeGrafter"/>
</dbReference>
<dbReference type="GO" id="GO:0005543">
    <property type="term" value="F:phospholipid binding"/>
    <property type="evidence" value="ECO:0007669"/>
    <property type="project" value="TreeGrafter"/>
</dbReference>
<comment type="caution">
    <text evidence="14">The sequence shown here is derived from an EMBL/GenBank/DDBJ whole genome shotgun (WGS) entry which is preliminary data.</text>
</comment>
<proteinExistence type="inferred from homology"/>
<dbReference type="AlphaFoldDB" id="A0A4V3XD77"/>
<evidence type="ECO:0000256" key="6">
    <source>
        <dbReference type="ARBA" id="ARBA00023010"/>
    </source>
</evidence>
<evidence type="ECO:0000256" key="9">
    <source>
        <dbReference type="ARBA" id="ARBA00026227"/>
    </source>
</evidence>
<keyword evidence="15" id="KW-1185">Reference proteome</keyword>
<keyword evidence="8" id="KW-0539">Nucleus</keyword>
<sequence>MSSADATLQSLSTSDYPDMLLDNTLGAVLIGVILVAVLFGVTTVQTMIYYTRSKRDPRYLRYTVAFLWYYTRRVWIITGVFSEVSKKRWFLTLVPAIFTVVTFVFGLGFAGKIFSYQSTLQFERISWMLYLGMGSSAAADLWVAISLCYFLRKAKTGFKSTDTKISILMIYIINTGMLTSLCAILCLVMYIVMPRALVFVSFFFCLPKLYFNSMLAMMNAREIPRDTHSKHAKSFGAGPGASQMQHLVNGSSHTIALKGAVPVPFDTINVEHISSAPSDFHFGKKDALQRTKVVITIARASGRRFRAPSVYDSSDDDDDDDDDLSSDDLSSIDLDISVDSARVSGLSDSDDEQENVNARFESELLLLPWDKLRISGRAPEEEQRVMETVASIRNHVRHVDAYEEWESHTRKDAFHTARRLQSSLLQQVREGQRNTHVAEQQRLDMARSKEVDYLRVSMEAHKSNTAAAERQLRERWKERDRQLWERIEKSIKEEEDKLRAKEEAERKIREEEERKRKEEEERKKREEEEKKQKLEEERKKALEEKLKKEMEEMERKEREEKAQQEKAKDEGSLRLRESLGMIDSDDLWRVGLQTLRHLKTVTMRVVKGAKPPDPEPEGYKAPPPPPLKKLWSAQRRKITPKIGQLTDDPREIVRITEEIKAIVAPIPNMPKPDEAQHLHHALLSSFAKTVILQAETEVTAHKAQAGPLAQVAIALIVAYPPLGDIFWARLCEQAGCWAAGVEPSMLEDENSETLSAKAKRKRWGARPEEGLEEKMTRLAGVLRLYFRMLFISLDTPTPEPLPPPFRPGRYWLYLAQLLNNQAMLEKAVAPEIVYVALDEGGLHAKYVWGKQFIKMLQLICEGMQGEGKTRFGGTEVLAQASRARCQLEIEKIMTL</sequence>
<dbReference type="Proteomes" id="UP000308199">
    <property type="component" value="Unassembled WGS sequence"/>
</dbReference>